<protein>
    <submittedName>
        <fullName evidence="3">Uncharacterized protein</fullName>
    </submittedName>
</protein>
<dbReference type="Proteomes" id="UP000829354">
    <property type="component" value="Chromosome V"/>
</dbReference>
<evidence type="ECO:0000256" key="2">
    <source>
        <dbReference type="SAM" id="Phobius"/>
    </source>
</evidence>
<name>A0AAE9F321_CAEBR</name>
<keyword evidence="2" id="KW-0812">Transmembrane</keyword>
<dbReference type="EMBL" id="CP092624">
    <property type="protein sequence ID" value="UMM33376.1"/>
    <property type="molecule type" value="Genomic_DNA"/>
</dbReference>
<organism evidence="3 4">
    <name type="scientific">Caenorhabditis briggsae</name>
    <dbReference type="NCBI Taxonomy" id="6238"/>
    <lineage>
        <taxon>Eukaryota</taxon>
        <taxon>Metazoa</taxon>
        <taxon>Ecdysozoa</taxon>
        <taxon>Nematoda</taxon>
        <taxon>Chromadorea</taxon>
        <taxon>Rhabditida</taxon>
        <taxon>Rhabditina</taxon>
        <taxon>Rhabditomorpha</taxon>
        <taxon>Rhabditoidea</taxon>
        <taxon>Rhabditidae</taxon>
        <taxon>Peloderinae</taxon>
        <taxon>Caenorhabditis</taxon>
    </lineage>
</organism>
<accession>A0AAE9F321</accession>
<proteinExistence type="predicted"/>
<feature type="compositionally biased region" description="Basic and acidic residues" evidence="1">
    <location>
        <begin position="25"/>
        <end position="34"/>
    </location>
</feature>
<gene>
    <name evidence="3" type="ORF">L5515_006881</name>
</gene>
<feature type="compositionally biased region" description="Polar residues" evidence="1">
    <location>
        <begin position="1"/>
        <end position="11"/>
    </location>
</feature>
<feature type="transmembrane region" description="Helical" evidence="2">
    <location>
        <begin position="264"/>
        <end position="281"/>
    </location>
</feature>
<evidence type="ECO:0000313" key="3">
    <source>
        <dbReference type="EMBL" id="UMM33376.1"/>
    </source>
</evidence>
<dbReference type="AlphaFoldDB" id="A0AAE9F321"/>
<evidence type="ECO:0000256" key="1">
    <source>
        <dbReference type="SAM" id="MobiDB-lite"/>
    </source>
</evidence>
<keyword evidence="4" id="KW-1185">Reference proteome</keyword>
<sequence>MSTTSYSSSHIYNPEDQKKKKKNKLSNERKREETPSSMWLLEACVAPQTANSQKWLTEFLPMSTQLLLSNRPAYLIVRNSWNPIPFEHYPSQPATCQLTTSESEKYVWTDAKVWTTSEIRATCEDCDFVSGKACPVGVTSSESFDVIWISGNMWFYIPSGAPRSPDELFANVFDPILNWNCAPTGDGEAIGCAEDALALLYWNAPGDVIHLGAEELKKIARRLGIVIENEDAMVIDCLEEDFSGGATLSEDDEDVPRRIPLFDWFWVGIALIVLQMLYLASKFDFFRDWFP</sequence>
<feature type="region of interest" description="Disordered" evidence="1">
    <location>
        <begin position="1"/>
        <end position="34"/>
    </location>
</feature>
<keyword evidence="2" id="KW-1133">Transmembrane helix</keyword>
<evidence type="ECO:0000313" key="4">
    <source>
        <dbReference type="Proteomes" id="UP000829354"/>
    </source>
</evidence>
<keyword evidence="2" id="KW-0472">Membrane</keyword>
<reference evidence="3 4" key="1">
    <citation type="submission" date="2022-04" db="EMBL/GenBank/DDBJ databases">
        <title>Chromosome-level reference genomes for two strains of Caenorhabditis briggsae: an improved platform for comparative genomics.</title>
        <authorList>
            <person name="Stevens L."/>
            <person name="Andersen E."/>
        </authorList>
    </citation>
    <scope>NUCLEOTIDE SEQUENCE [LARGE SCALE GENOMIC DNA]</scope>
    <source>
        <strain evidence="3">VX34</strain>
        <tissue evidence="3">Whole-organism</tissue>
    </source>
</reference>